<sequence>MTNLFSNSLSFVRSGEHPEQHQYHIIQMTSSPPSIGGGVDLNRFLEDVESIKDEFDGIDVIRRRLMDYHEKSKNLHDADSVKDLRARMDSDVTLALIKAGQIKLHLEALDRSYGAGRMKRMCFVVVILLGTLFSLLYVLKMYPY</sequence>
<dbReference type="SUPFAM" id="SSF47661">
    <property type="entry name" value="t-snare proteins"/>
    <property type="match status" value="1"/>
</dbReference>
<keyword evidence="5" id="KW-1185">Reference proteome</keyword>
<keyword evidence="2" id="KW-1133">Transmembrane helix</keyword>
<proteinExistence type="predicted"/>
<keyword evidence="2" id="KW-0472">Membrane</keyword>
<dbReference type="GO" id="GO:0016192">
    <property type="term" value="P:vesicle-mediated transport"/>
    <property type="evidence" value="ECO:0007669"/>
    <property type="project" value="InterPro"/>
</dbReference>
<dbReference type="GO" id="GO:0016020">
    <property type="term" value="C:membrane"/>
    <property type="evidence" value="ECO:0007669"/>
    <property type="project" value="InterPro"/>
</dbReference>
<dbReference type="AlphaFoldDB" id="A0AAP0X5B7"/>
<feature type="domain" description="Syntaxin N-terminal" evidence="3">
    <location>
        <begin position="40"/>
        <end position="115"/>
    </location>
</feature>
<dbReference type="EMBL" id="JBBPBK010000002">
    <property type="protein sequence ID" value="KAK9290032.1"/>
    <property type="molecule type" value="Genomic_DNA"/>
</dbReference>
<comment type="caution">
    <text evidence="4">The sequence shown here is derived from an EMBL/GenBank/DDBJ whole genome shotgun (WGS) entry which is preliminary data.</text>
</comment>
<dbReference type="Pfam" id="PF00804">
    <property type="entry name" value="Syntaxin"/>
    <property type="match status" value="1"/>
</dbReference>
<accession>A0AAP0X5B7</accession>
<reference evidence="4 5" key="1">
    <citation type="journal article" date="2024" name="Plant J.">
        <title>Genome sequences and population genomics reveal climatic adaptation and genomic divergence between two closely related sweetgum species.</title>
        <authorList>
            <person name="Xu W.Q."/>
            <person name="Ren C.Q."/>
            <person name="Zhang X.Y."/>
            <person name="Comes H.P."/>
            <person name="Liu X.H."/>
            <person name="Li Y.G."/>
            <person name="Kettle C.J."/>
            <person name="Jalonen R."/>
            <person name="Gaisberger H."/>
            <person name="Ma Y.Z."/>
            <person name="Qiu Y.X."/>
        </authorList>
    </citation>
    <scope>NUCLEOTIDE SEQUENCE [LARGE SCALE GENOMIC DNA]</scope>
    <source>
        <strain evidence="4">Hangzhou</strain>
    </source>
</reference>
<evidence type="ECO:0000313" key="4">
    <source>
        <dbReference type="EMBL" id="KAK9290032.1"/>
    </source>
</evidence>
<keyword evidence="2" id="KW-0812">Transmembrane</keyword>
<dbReference type="Gene3D" id="1.20.58.70">
    <property type="match status" value="1"/>
</dbReference>
<organism evidence="4 5">
    <name type="scientific">Liquidambar formosana</name>
    <name type="common">Formosan gum</name>
    <dbReference type="NCBI Taxonomy" id="63359"/>
    <lineage>
        <taxon>Eukaryota</taxon>
        <taxon>Viridiplantae</taxon>
        <taxon>Streptophyta</taxon>
        <taxon>Embryophyta</taxon>
        <taxon>Tracheophyta</taxon>
        <taxon>Spermatophyta</taxon>
        <taxon>Magnoliopsida</taxon>
        <taxon>eudicotyledons</taxon>
        <taxon>Gunneridae</taxon>
        <taxon>Pentapetalae</taxon>
        <taxon>Saxifragales</taxon>
        <taxon>Altingiaceae</taxon>
        <taxon>Liquidambar</taxon>
    </lineage>
</organism>
<keyword evidence="1" id="KW-0813">Transport</keyword>
<evidence type="ECO:0000256" key="1">
    <source>
        <dbReference type="ARBA" id="ARBA00022927"/>
    </source>
</evidence>
<dbReference type="GO" id="GO:0015031">
    <property type="term" value="P:protein transport"/>
    <property type="evidence" value="ECO:0007669"/>
    <property type="project" value="UniProtKB-KW"/>
</dbReference>
<protein>
    <recommendedName>
        <fullName evidence="3">Syntaxin N-terminal domain-containing protein</fullName>
    </recommendedName>
</protein>
<dbReference type="InterPro" id="IPR006011">
    <property type="entry name" value="Syntaxin_N"/>
</dbReference>
<dbReference type="Proteomes" id="UP001415857">
    <property type="component" value="Unassembled WGS sequence"/>
</dbReference>
<evidence type="ECO:0000256" key="2">
    <source>
        <dbReference type="SAM" id="Phobius"/>
    </source>
</evidence>
<dbReference type="InterPro" id="IPR010989">
    <property type="entry name" value="SNARE"/>
</dbReference>
<name>A0AAP0X5B7_LIQFO</name>
<feature type="transmembrane region" description="Helical" evidence="2">
    <location>
        <begin position="121"/>
        <end position="139"/>
    </location>
</feature>
<evidence type="ECO:0000259" key="3">
    <source>
        <dbReference type="Pfam" id="PF00804"/>
    </source>
</evidence>
<gene>
    <name evidence="4" type="ORF">L1049_008195</name>
</gene>
<evidence type="ECO:0000313" key="5">
    <source>
        <dbReference type="Proteomes" id="UP001415857"/>
    </source>
</evidence>
<keyword evidence="1" id="KW-0653">Protein transport</keyword>